<reference evidence="2" key="1">
    <citation type="submission" date="2023-08" db="EMBL/GenBank/DDBJ databases">
        <authorList>
            <person name="Page C.A."/>
            <person name="Perez-Diaz I.M."/>
        </authorList>
    </citation>
    <scope>NUCLEOTIDE SEQUENCE</scope>
    <source>
        <strain evidence="2">1.8.9</strain>
    </source>
</reference>
<sequence length="158" mass="17962">MTMFSAHKVKIIAGILILICLIVGFRVYRYVHGLNQARTAVTTMLKSSPYRARVPRNAMYKVSSGSFSVSDWYECTFATNKTLTESKKYLQFFSLPQKKLTLKNCPIVYRVIVRPPTKKIKHWTGKVYLDTNQVSSTSARSLYVHNLNGLSVHKLSAP</sequence>
<dbReference type="Proteomes" id="UP001263852">
    <property type="component" value="Unassembled WGS sequence"/>
</dbReference>
<proteinExistence type="predicted"/>
<evidence type="ECO:0008006" key="4">
    <source>
        <dbReference type="Google" id="ProtNLM"/>
    </source>
</evidence>
<evidence type="ECO:0000313" key="2">
    <source>
        <dbReference type="EMBL" id="MDT7037770.1"/>
    </source>
</evidence>
<organism evidence="2 3">
    <name type="scientific">Lactiplantibacillus pentosus</name>
    <name type="common">Lactobacillus pentosus</name>
    <dbReference type="NCBI Taxonomy" id="1589"/>
    <lineage>
        <taxon>Bacteria</taxon>
        <taxon>Bacillati</taxon>
        <taxon>Bacillota</taxon>
        <taxon>Bacilli</taxon>
        <taxon>Lactobacillales</taxon>
        <taxon>Lactobacillaceae</taxon>
        <taxon>Lactiplantibacillus</taxon>
    </lineage>
</organism>
<keyword evidence="1" id="KW-1133">Transmembrane helix</keyword>
<gene>
    <name evidence="2" type="ORF">RI555_01930</name>
</gene>
<name>A0AAW8W8R2_LACPE</name>
<dbReference type="EMBL" id="JAVLAO010000001">
    <property type="protein sequence ID" value="MDT7037770.1"/>
    <property type="molecule type" value="Genomic_DNA"/>
</dbReference>
<keyword evidence="1" id="KW-0472">Membrane</keyword>
<evidence type="ECO:0000313" key="3">
    <source>
        <dbReference type="Proteomes" id="UP001263852"/>
    </source>
</evidence>
<dbReference type="AlphaFoldDB" id="A0AAW8W8R2"/>
<feature type="transmembrane region" description="Helical" evidence="1">
    <location>
        <begin position="12"/>
        <end position="31"/>
    </location>
</feature>
<protein>
    <recommendedName>
        <fullName evidence="4">Extracellular protein</fullName>
    </recommendedName>
</protein>
<evidence type="ECO:0000256" key="1">
    <source>
        <dbReference type="SAM" id="Phobius"/>
    </source>
</evidence>
<comment type="caution">
    <text evidence="2">The sequence shown here is derived from an EMBL/GenBank/DDBJ whole genome shotgun (WGS) entry which is preliminary data.</text>
</comment>
<dbReference type="RefSeq" id="WP_231122129.1">
    <property type="nucleotide sequence ID" value="NZ_CP016491.1"/>
</dbReference>
<keyword evidence="1" id="KW-0812">Transmembrane</keyword>
<accession>A0AAW8W8R2</accession>